<dbReference type="Proteomes" id="UP000800036">
    <property type="component" value="Unassembled WGS sequence"/>
</dbReference>
<evidence type="ECO:0000259" key="1">
    <source>
        <dbReference type="Pfam" id="PF06985"/>
    </source>
</evidence>
<feature type="non-terminal residue" evidence="2">
    <location>
        <position position="108"/>
    </location>
</feature>
<gene>
    <name evidence="2" type="ORF">BU23DRAFT_442266</name>
</gene>
<evidence type="ECO:0000313" key="3">
    <source>
        <dbReference type="Proteomes" id="UP000800036"/>
    </source>
</evidence>
<reference evidence="2" key="1">
    <citation type="journal article" date="2020" name="Stud. Mycol.">
        <title>101 Dothideomycetes genomes: a test case for predicting lifestyles and emergence of pathogens.</title>
        <authorList>
            <person name="Haridas S."/>
            <person name="Albert R."/>
            <person name="Binder M."/>
            <person name="Bloem J."/>
            <person name="Labutti K."/>
            <person name="Salamov A."/>
            <person name="Andreopoulos B."/>
            <person name="Baker S."/>
            <person name="Barry K."/>
            <person name="Bills G."/>
            <person name="Bluhm B."/>
            <person name="Cannon C."/>
            <person name="Castanera R."/>
            <person name="Culley D."/>
            <person name="Daum C."/>
            <person name="Ezra D."/>
            <person name="Gonzalez J."/>
            <person name="Henrissat B."/>
            <person name="Kuo A."/>
            <person name="Liang C."/>
            <person name="Lipzen A."/>
            <person name="Lutzoni F."/>
            <person name="Magnuson J."/>
            <person name="Mondo S."/>
            <person name="Nolan M."/>
            <person name="Ohm R."/>
            <person name="Pangilinan J."/>
            <person name="Park H.-J."/>
            <person name="Ramirez L."/>
            <person name="Alfaro M."/>
            <person name="Sun H."/>
            <person name="Tritt A."/>
            <person name="Yoshinaga Y."/>
            <person name="Zwiers L.-H."/>
            <person name="Turgeon B."/>
            <person name="Goodwin S."/>
            <person name="Spatafora J."/>
            <person name="Crous P."/>
            <person name="Grigoriev I."/>
        </authorList>
    </citation>
    <scope>NUCLEOTIDE SEQUENCE</scope>
    <source>
        <strain evidence="2">CBS 107.79</strain>
    </source>
</reference>
<feature type="non-terminal residue" evidence="2">
    <location>
        <position position="1"/>
    </location>
</feature>
<sequence length="108" mass="12729">WIDQLCIDQKNTEEHSHQVGVMHEIFHRARDMVIWLGPDGDGSRIAMDFIRTVDLADDNKHAEKAWATQAQVSVQVEALRALKALFQRRYWNRLWVIQEIMYARRIAV</sequence>
<feature type="domain" description="Heterokaryon incompatibility" evidence="1">
    <location>
        <begin position="1"/>
        <end position="99"/>
    </location>
</feature>
<dbReference type="InterPro" id="IPR010730">
    <property type="entry name" value="HET"/>
</dbReference>
<organism evidence="2 3">
    <name type="scientific">Bimuria novae-zelandiae CBS 107.79</name>
    <dbReference type="NCBI Taxonomy" id="1447943"/>
    <lineage>
        <taxon>Eukaryota</taxon>
        <taxon>Fungi</taxon>
        <taxon>Dikarya</taxon>
        <taxon>Ascomycota</taxon>
        <taxon>Pezizomycotina</taxon>
        <taxon>Dothideomycetes</taxon>
        <taxon>Pleosporomycetidae</taxon>
        <taxon>Pleosporales</taxon>
        <taxon>Massarineae</taxon>
        <taxon>Didymosphaeriaceae</taxon>
        <taxon>Bimuria</taxon>
    </lineage>
</organism>
<accession>A0A6A5VFW0</accession>
<dbReference type="EMBL" id="ML976678">
    <property type="protein sequence ID" value="KAF1973936.1"/>
    <property type="molecule type" value="Genomic_DNA"/>
</dbReference>
<dbReference type="InterPro" id="IPR052895">
    <property type="entry name" value="HetReg/Transcr_Mod"/>
</dbReference>
<dbReference type="PANTHER" id="PTHR24148:SF73">
    <property type="entry name" value="HET DOMAIN PROTEIN (AFU_ORTHOLOGUE AFUA_8G01020)"/>
    <property type="match status" value="1"/>
</dbReference>
<evidence type="ECO:0000313" key="2">
    <source>
        <dbReference type="EMBL" id="KAF1973936.1"/>
    </source>
</evidence>
<protein>
    <recommendedName>
        <fullName evidence="1">Heterokaryon incompatibility domain-containing protein</fullName>
    </recommendedName>
</protein>
<dbReference type="PANTHER" id="PTHR24148">
    <property type="entry name" value="ANKYRIN REPEAT DOMAIN-CONTAINING PROTEIN 39 HOMOLOG-RELATED"/>
    <property type="match status" value="1"/>
</dbReference>
<dbReference type="OrthoDB" id="3548654at2759"/>
<proteinExistence type="predicted"/>
<dbReference type="AlphaFoldDB" id="A0A6A5VFW0"/>
<dbReference type="Pfam" id="PF06985">
    <property type="entry name" value="HET"/>
    <property type="match status" value="1"/>
</dbReference>
<keyword evidence="3" id="KW-1185">Reference proteome</keyword>
<name>A0A6A5VFW0_9PLEO</name>